<feature type="compositionally biased region" description="Low complexity" evidence="1">
    <location>
        <begin position="43"/>
        <end position="54"/>
    </location>
</feature>
<evidence type="ECO:0008006" key="5">
    <source>
        <dbReference type="Google" id="ProtNLM"/>
    </source>
</evidence>
<feature type="region of interest" description="Disordered" evidence="1">
    <location>
        <begin position="1"/>
        <end position="120"/>
    </location>
</feature>
<feature type="transmembrane region" description="Helical" evidence="2">
    <location>
        <begin position="301"/>
        <end position="318"/>
    </location>
</feature>
<keyword evidence="4" id="KW-1185">Reference proteome</keyword>
<evidence type="ECO:0000256" key="2">
    <source>
        <dbReference type="SAM" id="Phobius"/>
    </source>
</evidence>
<evidence type="ECO:0000313" key="3">
    <source>
        <dbReference type="EMBL" id="CAK9026877.1"/>
    </source>
</evidence>
<evidence type="ECO:0000256" key="1">
    <source>
        <dbReference type="SAM" id="MobiDB-lite"/>
    </source>
</evidence>
<dbReference type="EMBL" id="CAXAMN010008890">
    <property type="protein sequence ID" value="CAK9026877.1"/>
    <property type="molecule type" value="Genomic_DNA"/>
</dbReference>
<protein>
    <recommendedName>
        <fullName evidence="5">Autophagy-related protein 9</fullName>
    </recommendedName>
</protein>
<sequence length="558" mass="61349">MENLEAQTARDLLSGSGSHLLTGSSHSHARDARDAGPSGGASGAASGAANGAARTTTLQEPTENDDLDTSDPVLNLDSQDPLSFRQGLGAPSDSSHRGSSHGSLQKSQSAMELNSHSKNVVVDTTPKVRTISLARMGSTDRKEILDQSDRHLDLDGLQDKHDAKTRSLAGSNSRGFGDSTRTALDFYCPMSRGAQVGFHFMGLLIPEAWLLLLLQRFCILSFLLGIGGLITVMIYQSSGEFYDAITTITGTSYLFGVVGACWSLRRAKVQELLGSNSGSLELYAYQHGFLAEWHVVSSKRLLETLGFLVLMLASRWLVHFDLFQQHEERFELTGAFSLAALGMAALAYLQLHLVAGLDLALDSFTVNFFRNMDLGIASAEWNVVQVTLRQVSTKLGASLLLLGSSCLVSLLLLVEIAFFRPDEHRGERTHVLLFIAWLVPPILLFMYVFFNDTATTEKAGRVAPLVNSWSFKRGEGSSGWMDPGRQYMVQYIQQSEAGFYFQGMARQDAAYFEAFLPRKTTLNFLLGMQKSLYLGAFENLRRRALMYFIGFLPCSIAR</sequence>
<comment type="caution">
    <text evidence="3">The sequence shown here is derived from an EMBL/GenBank/DDBJ whole genome shotgun (WGS) entry which is preliminary data.</text>
</comment>
<feature type="transmembrane region" description="Helical" evidence="2">
    <location>
        <begin position="241"/>
        <end position="264"/>
    </location>
</feature>
<accession>A0ABP0KJ65</accession>
<feature type="transmembrane region" description="Helical" evidence="2">
    <location>
        <begin position="338"/>
        <end position="361"/>
    </location>
</feature>
<organism evidence="3 4">
    <name type="scientific">Durusdinium trenchii</name>
    <dbReference type="NCBI Taxonomy" id="1381693"/>
    <lineage>
        <taxon>Eukaryota</taxon>
        <taxon>Sar</taxon>
        <taxon>Alveolata</taxon>
        <taxon>Dinophyceae</taxon>
        <taxon>Suessiales</taxon>
        <taxon>Symbiodiniaceae</taxon>
        <taxon>Durusdinium</taxon>
    </lineage>
</organism>
<feature type="compositionally biased region" description="Polar residues" evidence="1">
    <location>
        <begin position="104"/>
        <end position="118"/>
    </location>
</feature>
<feature type="transmembrane region" description="Helical" evidence="2">
    <location>
        <begin position="399"/>
        <end position="419"/>
    </location>
</feature>
<feature type="transmembrane region" description="Helical" evidence="2">
    <location>
        <begin position="431"/>
        <end position="450"/>
    </location>
</feature>
<keyword evidence="2" id="KW-0472">Membrane</keyword>
<evidence type="ECO:0000313" key="4">
    <source>
        <dbReference type="Proteomes" id="UP001642484"/>
    </source>
</evidence>
<feature type="transmembrane region" description="Helical" evidence="2">
    <location>
        <begin position="209"/>
        <end position="235"/>
    </location>
</feature>
<proteinExistence type="predicted"/>
<feature type="compositionally biased region" description="Low complexity" evidence="1">
    <location>
        <begin position="12"/>
        <end position="26"/>
    </location>
</feature>
<keyword evidence="2" id="KW-0812">Transmembrane</keyword>
<name>A0ABP0KJ65_9DINO</name>
<keyword evidence="2" id="KW-1133">Transmembrane helix</keyword>
<reference evidence="3 4" key="1">
    <citation type="submission" date="2024-02" db="EMBL/GenBank/DDBJ databases">
        <authorList>
            <person name="Chen Y."/>
            <person name="Shah S."/>
            <person name="Dougan E. K."/>
            <person name="Thang M."/>
            <person name="Chan C."/>
        </authorList>
    </citation>
    <scope>NUCLEOTIDE SEQUENCE [LARGE SCALE GENOMIC DNA]</scope>
</reference>
<dbReference type="Proteomes" id="UP001642484">
    <property type="component" value="Unassembled WGS sequence"/>
</dbReference>
<gene>
    <name evidence="3" type="ORF">CCMP2556_LOCUS16533</name>
</gene>